<evidence type="ECO:0000313" key="2">
    <source>
        <dbReference type="Proteomes" id="UP000315901"/>
    </source>
</evidence>
<dbReference type="Proteomes" id="UP000315901">
    <property type="component" value="Unassembled WGS sequence"/>
</dbReference>
<comment type="caution">
    <text evidence="1">The sequence shown here is derived from an EMBL/GenBank/DDBJ whole genome shotgun (WGS) entry which is preliminary data.</text>
</comment>
<protein>
    <submittedName>
        <fullName evidence="1">Uncharacterized protein</fullName>
    </submittedName>
</protein>
<gene>
    <name evidence="1" type="ORF">FJM67_00635</name>
</gene>
<accession>A0A501X565</accession>
<dbReference type="AlphaFoldDB" id="A0A501X565"/>
<organism evidence="1 2">
    <name type="scientific">Maribrevibacterium harenarium</name>
    <dbReference type="NCBI Taxonomy" id="2589817"/>
    <lineage>
        <taxon>Bacteria</taxon>
        <taxon>Pseudomonadati</taxon>
        <taxon>Pseudomonadota</taxon>
        <taxon>Gammaproteobacteria</taxon>
        <taxon>Oceanospirillales</taxon>
        <taxon>Oceanospirillaceae</taxon>
        <taxon>Maribrevibacterium</taxon>
    </lineage>
</organism>
<name>A0A501X565_9GAMM</name>
<dbReference type="EMBL" id="VFRR01000001">
    <property type="protein sequence ID" value="TPE55591.1"/>
    <property type="molecule type" value="Genomic_DNA"/>
</dbReference>
<keyword evidence="2" id="KW-1185">Reference proteome</keyword>
<reference evidence="1 2" key="1">
    <citation type="submission" date="2019-06" db="EMBL/GenBank/DDBJ databases">
        <title>A novel bacterium of genus Marinomonas, isolated from coastal sand.</title>
        <authorList>
            <person name="Huang H."/>
            <person name="Mo K."/>
            <person name="Hu Y."/>
        </authorList>
    </citation>
    <scope>NUCLEOTIDE SEQUENCE [LARGE SCALE GENOMIC DNA]</scope>
    <source>
        <strain evidence="1 2">HB171799</strain>
    </source>
</reference>
<evidence type="ECO:0000313" key="1">
    <source>
        <dbReference type="EMBL" id="TPE55591.1"/>
    </source>
</evidence>
<proteinExistence type="predicted"/>
<dbReference type="RefSeq" id="WP_140586686.1">
    <property type="nucleotide sequence ID" value="NZ_VFRR01000001.1"/>
</dbReference>
<sequence length="105" mass="12183">MTTSNNLLHHIEHFTSQRDKELLAFSLLKSIKSMFATQDASIINFDHRDRPVSQISIVSDTCQYKYKNIVIPEVVSDAVEYMHSWSLEEHVSTSGDTYFYCHLLK</sequence>